<reference evidence="2" key="1">
    <citation type="journal article" date="2019" name="Int. J. Syst. Evol. Microbiol.">
        <title>The Global Catalogue of Microorganisms (GCM) 10K type strain sequencing project: providing services to taxonomists for standard genome sequencing and annotation.</title>
        <authorList>
            <consortium name="The Broad Institute Genomics Platform"/>
            <consortium name="The Broad Institute Genome Sequencing Center for Infectious Disease"/>
            <person name="Wu L."/>
            <person name="Ma J."/>
        </authorList>
    </citation>
    <scope>NUCLEOTIDE SEQUENCE [LARGE SCALE GENOMIC DNA]</scope>
    <source>
        <strain evidence="2">JCM 16112</strain>
    </source>
</reference>
<sequence length="161" mass="18168">MKALNLLVLAVFTAIACNGPKEDSPIDAHFSPDSVARAEILEECFQAVNGKDTIRLRIQPEEVNVTGELAYLWSEKDKSWGKIEGTLEDSLLIAEYTFLSEGDTSIRQVVFKRFKEGWKEGYGEINEVDGVVAYKNIDSLDYSHEVNLVSVPCDQFYTRLR</sequence>
<keyword evidence="2" id="KW-1185">Reference proteome</keyword>
<comment type="caution">
    <text evidence="1">The sequence shown here is derived from an EMBL/GenBank/DDBJ whole genome shotgun (WGS) entry which is preliminary data.</text>
</comment>
<dbReference type="Proteomes" id="UP001500469">
    <property type="component" value="Unassembled WGS sequence"/>
</dbReference>
<accession>A0ABP3Y8H5</accession>
<dbReference type="PROSITE" id="PS51257">
    <property type="entry name" value="PROKAR_LIPOPROTEIN"/>
    <property type="match status" value="1"/>
</dbReference>
<name>A0ABP3Y8H5_9BACT</name>
<organism evidence="1 2">
    <name type="scientific">Algoriphagus jejuensis</name>
    <dbReference type="NCBI Taxonomy" id="419934"/>
    <lineage>
        <taxon>Bacteria</taxon>
        <taxon>Pseudomonadati</taxon>
        <taxon>Bacteroidota</taxon>
        <taxon>Cytophagia</taxon>
        <taxon>Cytophagales</taxon>
        <taxon>Cyclobacteriaceae</taxon>
        <taxon>Algoriphagus</taxon>
    </lineage>
</organism>
<evidence type="ECO:0008006" key="3">
    <source>
        <dbReference type="Google" id="ProtNLM"/>
    </source>
</evidence>
<gene>
    <name evidence="1" type="ORF">GCM10009119_02200</name>
</gene>
<dbReference type="EMBL" id="BAAAFI010000002">
    <property type="protein sequence ID" value="GAA0877252.1"/>
    <property type="molecule type" value="Genomic_DNA"/>
</dbReference>
<protein>
    <recommendedName>
        <fullName evidence="3">Lipoprotein</fullName>
    </recommendedName>
</protein>
<proteinExistence type="predicted"/>
<dbReference type="RefSeq" id="WP_343847953.1">
    <property type="nucleotide sequence ID" value="NZ_BAAAFI010000002.1"/>
</dbReference>
<evidence type="ECO:0000313" key="2">
    <source>
        <dbReference type="Proteomes" id="UP001500469"/>
    </source>
</evidence>
<evidence type="ECO:0000313" key="1">
    <source>
        <dbReference type="EMBL" id="GAA0877252.1"/>
    </source>
</evidence>